<dbReference type="OrthoDB" id="3210378at2759"/>
<dbReference type="Proteomes" id="UP000824596">
    <property type="component" value="Unassembled WGS sequence"/>
</dbReference>
<accession>A0A9P8N5M0</accession>
<dbReference type="InterPro" id="IPR032675">
    <property type="entry name" value="LRR_dom_sf"/>
</dbReference>
<dbReference type="AlphaFoldDB" id="A0A9P8N5M0"/>
<dbReference type="Gene3D" id="3.80.10.10">
    <property type="entry name" value="Ribonuclease Inhibitor"/>
    <property type="match status" value="1"/>
</dbReference>
<evidence type="ECO:0000313" key="3">
    <source>
        <dbReference type="Proteomes" id="UP000824596"/>
    </source>
</evidence>
<dbReference type="SUPFAM" id="SSF52047">
    <property type="entry name" value="RNI-like"/>
    <property type="match status" value="1"/>
</dbReference>
<sequence length="616" mass="66570">MANYKGPQSSGLMAGYRQPAPGAPTKGMTSRAKPDAILASLPGEVLEVILEMLKGLHLGGRSDSCATCWMRDLCSLSLCSSNLSRAARRSLYEDVRLDGPDSAARKKRPKTTHRMELLRRTLRASPDLASLVRSLKVPQPDVFVGASGSKAAPSMDKYEESVAALVMACPNLERLLGPVLSYDGPLKGLLHALATRSNLRDMQWLIESSREPAQQTCKGEAHGEDMTPARRRQDQDVPFVEQHRNWTRLCSLAIHCVPGAMLTPDNLLTTTLAALPALQHLHLSGLPANVFNDVTLLSLPRLRTLSLTNLPGISSNGLSSFATRPNSTSLRKLHLRHTPLTSLPTVARILAHLASLVTFSLVQSFAPLMPETDSFVLCMMPYLASASVTKLHWAITSPADGANAADRILARSIEAGGFPALRTLRAPNDPSGVFQALCRPVERADLPNDRFRGLAMSRASPDSAPTSPTRHFLAKSPTASSLPTMTSTAPPTCTNLLMARLAAQSRIENARDAHRFRVQVEDEDGRVVEAFGMGGYVGTVGSNIDYCLVPDAGSADDKGGLVDMADVLAEDGEGAAGARDGCDGSWNWRGGAAGDRRNRERWWHTKRGRWTRVSLD</sequence>
<comment type="caution">
    <text evidence="2">The sequence shown here is derived from an EMBL/GenBank/DDBJ whole genome shotgun (WGS) entry which is preliminary data.</text>
</comment>
<name>A0A9P8N5M0_9HYPO</name>
<dbReference type="EMBL" id="JAIZPD010000002">
    <property type="protein sequence ID" value="KAH0967209.1"/>
    <property type="molecule type" value="Genomic_DNA"/>
</dbReference>
<dbReference type="RefSeq" id="XP_044724722.1">
    <property type="nucleotide sequence ID" value="XM_044861089.1"/>
</dbReference>
<protein>
    <submittedName>
        <fullName evidence="2">Uncharacterized protein</fullName>
    </submittedName>
</protein>
<dbReference type="GeneID" id="68351747"/>
<proteinExistence type="predicted"/>
<reference evidence="2" key="1">
    <citation type="submission" date="2021-09" db="EMBL/GenBank/DDBJ databases">
        <title>A high-quality genome of the endoparasitic fungus Hirsutella rhossiliensis with a comparison of Hirsutella genomes reveals transposable elements contributing to genome size variation.</title>
        <authorList>
            <person name="Lin R."/>
            <person name="Jiao Y."/>
            <person name="Sun X."/>
            <person name="Ling J."/>
            <person name="Xie B."/>
            <person name="Cheng X."/>
        </authorList>
    </citation>
    <scope>NUCLEOTIDE SEQUENCE</scope>
    <source>
        <strain evidence="2">HR02</strain>
    </source>
</reference>
<feature type="region of interest" description="Disordered" evidence="1">
    <location>
        <begin position="1"/>
        <end position="31"/>
    </location>
</feature>
<gene>
    <name evidence="2" type="ORF">HRG_02618</name>
</gene>
<evidence type="ECO:0000256" key="1">
    <source>
        <dbReference type="SAM" id="MobiDB-lite"/>
    </source>
</evidence>
<organism evidence="2 3">
    <name type="scientific">Hirsutella rhossiliensis</name>
    <dbReference type="NCBI Taxonomy" id="111463"/>
    <lineage>
        <taxon>Eukaryota</taxon>
        <taxon>Fungi</taxon>
        <taxon>Dikarya</taxon>
        <taxon>Ascomycota</taxon>
        <taxon>Pezizomycotina</taxon>
        <taxon>Sordariomycetes</taxon>
        <taxon>Hypocreomycetidae</taxon>
        <taxon>Hypocreales</taxon>
        <taxon>Ophiocordycipitaceae</taxon>
        <taxon>Hirsutella</taxon>
    </lineage>
</organism>
<keyword evidence="3" id="KW-1185">Reference proteome</keyword>
<feature type="compositionally biased region" description="Polar residues" evidence="1">
    <location>
        <begin position="1"/>
        <end position="11"/>
    </location>
</feature>
<feature type="region of interest" description="Disordered" evidence="1">
    <location>
        <begin position="457"/>
        <end position="487"/>
    </location>
</feature>
<evidence type="ECO:0000313" key="2">
    <source>
        <dbReference type="EMBL" id="KAH0967209.1"/>
    </source>
</evidence>
<feature type="compositionally biased region" description="Polar residues" evidence="1">
    <location>
        <begin position="477"/>
        <end position="487"/>
    </location>
</feature>